<proteinExistence type="predicted"/>
<evidence type="ECO:0000256" key="1">
    <source>
        <dbReference type="SAM" id="MobiDB-lite"/>
    </source>
</evidence>
<organism evidence="2 3">
    <name type="scientific">Sphaceloma murrayae</name>
    <dbReference type="NCBI Taxonomy" id="2082308"/>
    <lineage>
        <taxon>Eukaryota</taxon>
        <taxon>Fungi</taxon>
        <taxon>Dikarya</taxon>
        <taxon>Ascomycota</taxon>
        <taxon>Pezizomycotina</taxon>
        <taxon>Dothideomycetes</taxon>
        <taxon>Dothideomycetidae</taxon>
        <taxon>Myriangiales</taxon>
        <taxon>Elsinoaceae</taxon>
        <taxon>Sphaceloma</taxon>
    </lineage>
</organism>
<dbReference type="PANTHER" id="PTHR31904">
    <property type="entry name" value="BYPASS OF STOP CODON PROTEIN 5-RELATED"/>
    <property type="match status" value="1"/>
</dbReference>
<dbReference type="Proteomes" id="UP000243797">
    <property type="component" value="Unassembled WGS sequence"/>
</dbReference>
<gene>
    <name evidence="2" type="ORF">CAC42_1005</name>
</gene>
<evidence type="ECO:0008006" key="4">
    <source>
        <dbReference type="Google" id="ProtNLM"/>
    </source>
</evidence>
<dbReference type="InterPro" id="IPR039634">
    <property type="entry name" value="Bul1-like"/>
</dbReference>
<sequence>MTYASSVSSNEANTEKHTVSQKLKKMMENGRPQIKIAIDGAEDSWVMTYSTLDKIEGTVTITSPRRTTVDSLRIDFVGISRTIVEKLSTTSAVSGKTEATHQFLKLSQPIPESAWATGRVLEANKTYNFRFTFVIPQQLLSRICRHDVSSSTVQQEHLTLPPSFGDQSISGRGNTLLDDFAPNMARIRYAIVAELQESDSNGTSSEPIVKAKKVRILPAIDEKPPLTVDNDADYRLRCEKDIRKGILKSRLGHLVVEAAQPRALRVRSHLSSATVPDASVATLNLRFDPVDAHAQPPKLSNLSTKFKITSFYASCARARLPSRHDMAWDYTQGVHNESISLASRCVTNVEWTLHAPSRASSPDLDRRSSTCSSTTSSFERPIPEPSRKYNGGAFYTAQILVPISLPENKAWIPTFHTCLVSRTYALGVHLGVASGTLGGVDLKVPVQISSEGNPEAVKRREEAGGEMEMEMEMGEVGYEALEAEEWFLPRRTGAMGSVGSAGGESPPEYDAFPRAGTRVGVLV</sequence>
<feature type="region of interest" description="Disordered" evidence="1">
    <location>
        <begin position="357"/>
        <end position="383"/>
    </location>
</feature>
<dbReference type="PANTHER" id="PTHR31904:SF1">
    <property type="entry name" value="BYPASS OF STOP CODON PROTEIN 5-RELATED"/>
    <property type="match status" value="1"/>
</dbReference>
<dbReference type="Gene3D" id="2.60.40.640">
    <property type="match status" value="1"/>
</dbReference>
<dbReference type="EMBL" id="NKHZ01000011">
    <property type="protein sequence ID" value="PNS21226.1"/>
    <property type="molecule type" value="Genomic_DNA"/>
</dbReference>
<comment type="caution">
    <text evidence="2">The sequence shown here is derived from an EMBL/GenBank/DDBJ whole genome shotgun (WGS) entry which is preliminary data.</text>
</comment>
<evidence type="ECO:0000313" key="2">
    <source>
        <dbReference type="EMBL" id="PNS21226.1"/>
    </source>
</evidence>
<dbReference type="OrthoDB" id="2283785at2759"/>
<dbReference type="InterPro" id="IPR014752">
    <property type="entry name" value="Arrestin-like_C"/>
</dbReference>
<protein>
    <recommendedName>
        <fullName evidence="4">Arrestin-like N-terminal domain-containing protein</fullName>
    </recommendedName>
</protein>
<feature type="compositionally biased region" description="Polar residues" evidence="1">
    <location>
        <begin position="1"/>
        <end position="12"/>
    </location>
</feature>
<accession>A0A2K1R1Q3</accession>
<dbReference type="STRING" id="2082308.A0A2K1R1Q3"/>
<name>A0A2K1R1Q3_9PEZI</name>
<dbReference type="InParanoid" id="A0A2K1R1Q3"/>
<feature type="region of interest" description="Disordered" evidence="1">
    <location>
        <begin position="1"/>
        <end position="20"/>
    </location>
</feature>
<reference evidence="2 3" key="1">
    <citation type="submission" date="2017-06" db="EMBL/GenBank/DDBJ databases">
        <title>Draft genome sequence of a variant of Elsinoe murrayae.</title>
        <authorList>
            <person name="Cheng Q."/>
        </authorList>
    </citation>
    <scope>NUCLEOTIDE SEQUENCE [LARGE SCALE GENOMIC DNA]</scope>
    <source>
        <strain evidence="2 3">CQ-2017a</strain>
    </source>
</reference>
<dbReference type="AlphaFoldDB" id="A0A2K1R1Q3"/>
<keyword evidence="3" id="KW-1185">Reference proteome</keyword>
<evidence type="ECO:0000313" key="3">
    <source>
        <dbReference type="Proteomes" id="UP000243797"/>
    </source>
</evidence>